<organism evidence="1 2">
    <name type="scientific">Brachionus plicatilis</name>
    <name type="common">Marine rotifer</name>
    <name type="synonym">Brachionus muelleri</name>
    <dbReference type="NCBI Taxonomy" id="10195"/>
    <lineage>
        <taxon>Eukaryota</taxon>
        <taxon>Metazoa</taxon>
        <taxon>Spiralia</taxon>
        <taxon>Gnathifera</taxon>
        <taxon>Rotifera</taxon>
        <taxon>Eurotatoria</taxon>
        <taxon>Monogononta</taxon>
        <taxon>Pseudotrocha</taxon>
        <taxon>Ploima</taxon>
        <taxon>Brachionidae</taxon>
        <taxon>Brachionus</taxon>
    </lineage>
</organism>
<evidence type="ECO:0000313" key="1">
    <source>
        <dbReference type="EMBL" id="RNA42303.1"/>
    </source>
</evidence>
<dbReference type="AlphaFoldDB" id="A0A3M7T2N0"/>
<protein>
    <submittedName>
        <fullName evidence="1">Uncharacterized protein</fullName>
    </submittedName>
</protein>
<gene>
    <name evidence="1" type="ORF">BpHYR1_022345</name>
</gene>
<reference evidence="1 2" key="1">
    <citation type="journal article" date="2018" name="Sci. Rep.">
        <title>Genomic signatures of local adaptation to the degree of environmental predictability in rotifers.</title>
        <authorList>
            <person name="Franch-Gras L."/>
            <person name="Hahn C."/>
            <person name="Garcia-Roger E.M."/>
            <person name="Carmona M.J."/>
            <person name="Serra M."/>
            <person name="Gomez A."/>
        </authorList>
    </citation>
    <scope>NUCLEOTIDE SEQUENCE [LARGE SCALE GENOMIC DNA]</scope>
    <source>
        <strain evidence="1">HYR1</strain>
    </source>
</reference>
<proteinExistence type="predicted"/>
<evidence type="ECO:0000313" key="2">
    <source>
        <dbReference type="Proteomes" id="UP000276133"/>
    </source>
</evidence>
<accession>A0A3M7T2N0</accession>
<keyword evidence="2" id="KW-1185">Reference proteome</keyword>
<name>A0A3M7T2N0_BRAPC</name>
<dbReference type="EMBL" id="REGN01000386">
    <property type="protein sequence ID" value="RNA42303.1"/>
    <property type="molecule type" value="Genomic_DNA"/>
</dbReference>
<dbReference type="Proteomes" id="UP000276133">
    <property type="component" value="Unassembled WGS sequence"/>
</dbReference>
<sequence>MNIYCTARSRDLEIFIRFGKIYAAQLVNRQACNPLHRPQVNALWNDIILTIKYLNFKCHNDFSSLKPLKKLALNDDKKYDKKFCYGWGPSIQSNLFLSLPDRHSNFEIEANKDRYFCTEDSIIKFAIRILLKRAILLI</sequence>
<comment type="caution">
    <text evidence="1">The sequence shown here is derived from an EMBL/GenBank/DDBJ whole genome shotgun (WGS) entry which is preliminary data.</text>
</comment>